<organism evidence="1 2">
    <name type="scientific">Violaceomyces palustris</name>
    <dbReference type="NCBI Taxonomy" id="1673888"/>
    <lineage>
        <taxon>Eukaryota</taxon>
        <taxon>Fungi</taxon>
        <taxon>Dikarya</taxon>
        <taxon>Basidiomycota</taxon>
        <taxon>Ustilaginomycotina</taxon>
        <taxon>Ustilaginomycetes</taxon>
        <taxon>Violaceomycetales</taxon>
        <taxon>Violaceomycetaceae</taxon>
        <taxon>Violaceomyces</taxon>
    </lineage>
</organism>
<reference evidence="1 2" key="1">
    <citation type="journal article" date="2018" name="Mol. Biol. Evol.">
        <title>Broad Genomic Sampling Reveals a Smut Pathogenic Ancestry of the Fungal Clade Ustilaginomycotina.</title>
        <authorList>
            <person name="Kijpornyongpan T."/>
            <person name="Mondo S.J."/>
            <person name="Barry K."/>
            <person name="Sandor L."/>
            <person name="Lee J."/>
            <person name="Lipzen A."/>
            <person name="Pangilinan J."/>
            <person name="LaButti K."/>
            <person name="Hainaut M."/>
            <person name="Henrissat B."/>
            <person name="Grigoriev I.V."/>
            <person name="Spatafora J.W."/>
            <person name="Aime M.C."/>
        </authorList>
    </citation>
    <scope>NUCLEOTIDE SEQUENCE [LARGE SCALE GENOMIC DNA]</scope>
    <source>
        <strain evidence="1 2">SA 807</strain>
    </source>
</reference>
<feature type="non-terminal residue" evidence="1">
    <location>
        <position position="1118"/>
    </location>
</feature>
<evidence type="ECO:0000313" key="1">
    <source>
        <dbReference type="EMBL" id="PWN51231.1"/>
    </source>
</evidence>
<accession>A0ACD0NZN5</accession>
<gene>
    <name evidence="1" type="ORF">IE53DRAFT_386419</name>
</gene>
<name>A0ACD0NZN5_9BASI</name>
<proteinExistence type="predicted"/>
<dbReference type="Proteomes" id="UP000245626">
    <property type="component" value="Unassembled WGS sequence"/>
</dbReference>
<sequence>MSAPIASPRPSSSHSRSRSTASIAGFPPQSPPSFIPDRPRRCPSRNGDRPTSSPSSDPTPPPPISIPAISPSMEKPSPMSPFSDWEAYVVSQAATWEDHKVRSQQRAPGSGRIVWADQVQRPVISGLTSPSAGSLPYIKTKDLTSISADRRSIDASKAATSQPIILSSRPTDGVASTQRTRNAIYIPASDPMSSPPASVRSASSSSIALSSSSVFSKQDSKDSPPGLPKPKAERYIHYGSSRRNSIPSNYSHQSFADSPYGDVLSPSEPPLRVETRSSSALNPPESVGLWSSSTDQMVGSPKPLVASQPTFLQQFELDEESESEYSHASGPDEDESDGQESVLNEAVLQRVSIPLVRDDDRIDLFGNKDSGINISTVSFHDEVEEPLEKKDNGIDISALAFEDGKNSLTSPRTTIRPLLIKKTFSSKRNKEEQSPVSLSRQSTPTSDRGRRPLISSPILSSPDVVTRGSSIKAPASPLASAPIVRQASSPHSPVGQMQKPRTASISSNYSTGRRSRRGYDLLQEGADIPDIPPLNLRPRDGENRLSTGESLTEPATSIDSHTSLLPSPSISLSSSTTTTVPQRGESPSGSSKSLERPREGSIVSHTSSLSKVEGSPGSAAMESTLKEGSQSEAPAPPVSLAPASKDGVSPKEVKLPSTASEAADSSALPTHALTDTRSGPVLMDRTTQAENERKILMASYDELEVARFLSSFGKNIRSVRSNGLLDASSIGEVEWPSREQLGSTSAYYIAYFSSFLGWLSSSNAAQLYSPGNHEGPSSGGHKARKDSDEGKSAEFSLSSIRNNSERLYLGAVPMYESLGRALKHVWRWDSPVLTGAFASIYFLCWARGLLIPLFFASCVLYILKLKVSPPEPGALRKAFLQRTKRLEVVKEINERLTKGEENEILDNAHGLHASFDVRKGSTTQSLASEAIRKYGSQANSFIGSMADAHEKVKNVALWRSTPTSLNGIFALSLLGLSSCFLTPWMIARIPGLILGLSLFVIAPVAEHHPDWLPSTDTLHGFIGGIPNDAQYAMLLLRKKAANGERISIDEALLVGDGNPEVRSDLFREELNLLKKTCMDGSYLARHNGRTGLLVVSPTRVFFRAFASASGQPPSTEEL</sequence>
<protein>
    <submittedName>
        <fullName evidence="1">Uncharacterized protein</fullName>
    </submittedName>
</protein>
<keyword evidence="2" id="KW-1185">Reference proteome</keyword>
<dbReference type="EMBL" id="KZ819860">
    <property type="protein sequence ID" value="PWN51231.1"/>
    <property type="molecule type" value="Genomic_DNA"/>
</dbReference>
<evidence type="ECO:0000313" key="2">
    <source>
        <dbReference type="Proteomes" id="UP000245626"/>
    </source>
</evidence>